<dbReference type="SMR" id="A0A0M4RQ58"/>
<evidence type="ECO:0000256" key="4">
    <source>
        <dbReference type="ARBA" id="ARBA00012381"/>
    </source>
</evidence>
<sequence>MIQALPSPEAVLDRDCDRRTASGYLDAVQARPSHRIMIFQRGKTLVRGNAILFFDPTKVAGQLPADVLTVYLGKTLPGHHPHLPDGTDLVLKVLEDDADSSAWISQGTSLAGYREAAAWLSGADAAIFLQAQAVANWHQTHQFCPRCGSATELLWAGWKRRCPLDASEHFPRTDPAVIVAIVGGDDRILLASNFAWEPNRYSTVAGFVEAGESAEQAAVREILEEVGVHLHATHYVGSQAWPFPRSLMLGFLAHTADVTAVPDNVEVREARWFSRSELQAAVLSGEAVISQRLSIARAMIEHWYGGRIRDYGEAAEGATSVGEKS</sequence>
<evidence type="ECO:0000313" key="12">
    <source>
        <dbReference type="EMBL" id="ALE92763.1"/>
    </source>
</evidence>
<dbReference type="PANTHER" id="PTHR42904">
    <property type="entry name" value="NUDIX HYDROLASE, NUDC SUBFAMILY"/>
    <property type="match status" value="1"/>
</dbReference>
<evidence type="ECO:0000256" key="7">
    <source>
        <dbReference type="ARBA" id="ARBA00022842"/>
    </source>
</evidence>
<dbReference type="PANTHER" id="PTHR42904:SF6">
    <property type="entry name" value="NAD-CAPPED RNA HYDROLASE NUDT12"/>
    <property type="match status" value="1"/>
</dbReference>
<accession>A0A0M4RQ58</accession>
<evidence type="ECO:0000313" key="13">
    <source>
        <dbReference type="Proteomes" id="UP000062833"/>
    </source>
</evidence>
<feature type="domain" description="Nudix hydrolase" evidence="11">
    <location>
        <begin position="171"/>
        <end position="295"/>
    </location>
</feature>
<keyword evidence="5" id="KW-0479">Metal-binding</keyword>
<keyword evidence="8" id="KW-0520">NAD</keyword>
<evidence type="ECO:0000256" key="3">
    <source>
        <dbReference type="ARBA" id="ARBA00009595"/>
    </source>
</evidence>
<dbReference type="AlphaFoldDB" id="A0A0M4RQ58"/>
<proteinExistence type="inferred from homology"/>
<dbReference type="KEGG" id="aaq:AOC05_11395"/>
<dbReference type="InterPro" id="IPR020084">
    <property type="entry name" value="NUDIX_hydrolase_CS"/>
</dbReference>
<dbReference type="PATRIC" id="fig|656366.3.peg.2456"/>
<dbReference type="EC" id="3.6.1.22" evidence="4"/>
<dbReference type="GO" id="GO:0006742">
    <property type="term" value="P:NADP+ catabolic process"/>
    <property type="evidence" value="ECO:0007669"/>
    <property type="project" value="TreeGrafter"/>
</dbReference>
<evidence type="ECO:0000259" key="11">
    <source>
        <dbReference type="PROSITE" id="PS51462"/>
    </source>
</evidence>
<name>A0A0M4RQ58_9MICC</name>
<dbReference type="InterPro" id="IPR049734">
    <property type="entry name" value="NudC-like_C"/>
</dbReference>
<evidence type="ECO:0000256" key="8">
    <source>
        <dbReference type="ARBA" id="ARBA00023027"/>
    </source>
</evidence>
<evidence type="ECO:0000256" key="9">
    <source>
        <dbReference type="ARBA" id="ARBA00023679"/>
    </source>
</evidence>
<dbReference type="EMBL" id="CP012677">
    <property type="protein sequence ID" value="ALE92763.1"/>
    <property type="molecule type" value="Genomic_DNA"/>
</dbReference>
<dbReference type="PRINTS" id="PR00502">
    <property type="entry name" value="NUDIXFAMILY"/>
</dbReference>
<comment type="catalytic activity">
    <reaction evidence="9">
        <text>a 5'-end NAD(+)-phospho-ribonucleoside in mRNA + H2O = a 5'-end phospho-adenosine-phospho-ribonucleoside in mRNA + beta-nicotinamide D-ribonucleotide + 2 H(+)</text>
        <dbReference type="Rhea" id="RHEA:60876"/>
        <dbReference type="Rhea" id="RHEA-COMP:15698"/>
        <dbReference type="Rhea" id="RHEA-COMP:15719"/>
        <dbReference type="ChEBI" id="CHEBI:14649"/>
        <dbReference type="ChEBI" id="CHEBI:15377"/>
        <dbReference type="ChEBI" id="CHEBI:15378"/>
        <dbReference type="ChEBI" id="CHEBI:144029"/>
        <dbReference type="ChEBI" id="CHEBI:144051"/>
    </reaction>
    <physiologicalReaction direction="left-to-right" evidence="9">
        <dbReference type="Rhea" id="RHEA:60877"/>
    </physiologicalReaction>
</comment>
<dbReference type="SUPFAM" id="SSF55811">
    <property type="entry name" value="Nudix"/>
    <property type="match status" value="1"/>
</dbReference>
<evidence type="ECO:0000256" key="10">
    <source>
        <dbReference type="RuleBase" id="RU003476"/>
    </source>
</evidence>
<comment type="similarity">
    <text evidence="3">Belongs to the Nudix hydrolase family. NudC subfamily.</text>
</comment>
<protein>
    <recommendedName>
        <fullName evidence="4">NAD(+) diphosphatase</fullName>
        <ecNumber evidence="4">3.6.1.22</ecNumber>
    </recommendedName>
</protein>
<dbReference type="Gene3D" id="3.90.79.20">
    <property type="match status" value="1"/>
</dbReference>
<dbReference type="GO" id="GO:0019677">
    <property type="term" value="P:NAD+ catabolic process"/>
    <property type="evidence" value="ECO:0007669"/>
    <property type="project" value="TreeGrafter"/>
</dbReference>
<keyword evidence="7" id="KW-0460">Magnesium</keyword>
<dbReference type="NCBIfam" id="NF001299">
    <property type="entry name" value="PRK00241.1"/>
    <property type="match status" value="1"/>
</dbReference>
<evidence type="ECO:0000256" key="5">
    <source>
        <dbReference type="ARBA" id="ARBA00022723"/>
    </source>
</evidence>
<dbReference type="CDD" id="cd03429">
    <property type="entry name" value="NUDIX_NADH_pyrophosphatase_Nudt13"/>
    <property type="match status" value="1"/>
</dbReference>
<evidence type="ECO:0000256" key="1">
    <source>
        <dbReference type="ARBA" id="ARBA00001946"/>
    </source>
</evidence>
<dbReference type="InterPro" id="IPR050241">
    <property type="entry name" value="NAD-cap_RNA_hydrolase_NudC"/>
</dbReference>
<comment type="cofactor">
    <cofactor evidence="1">
        <name>Mg(2+)</name>
        <dbReference type="ChEBI" id="CHEBI:18420"/>
    </cofactor>
</comment>
<organism evidence="12 13">
    <name type="scientific">Arthrobacter alpinus</name>
    <dbReference type="NCBI Taxonomy" id="656366"/>
    <lineage>
        <taxon>Bacteria</taxon>
        <taxon>Bacillati</taxon>
        <taxon>Actinomycetota</taxon>
        <taxon>Actinomycetes</taxon>
        <taxon>Micrococcales</taxon>
        <taxon>Micrococcaceae</taxon>
        <taxon>Arthrobacter</taxon>
    </lineage>
</organism>
<dbReference type="PROSITE" id="PS51462">
    <property type="entry name" value="NUDIX"/>
    <property type="match status" value="1"/>
</dbReference>
<evidence type="ECO:0000256" key="6">
    <source>
        <dbReference type="ARBA" id="ARBA00022801"/>
    </source>
</evidence>
<dbReference type="GO" id="GO:0035529">
    <property type="term" value="F:NADH pyrophosphatase activity"/>
    <property type="evidence" value="ECO:0007669"/>
    <property type="project" value="TreeGrafter"/>
</dbReference>
<dbReference type="GO" id="GO:0046872">
    <property type="term" value="F:metal ion binding"/>
    <property type="evidence" value="ECO:0007669"/>
    <property type="project" value="UniProtKB-KW"/>
</dbReference>
<comment type="cofactor">
    <cofactor evidence="2">
        <name>Zn(2+)</name>
        <dbReference type="ChEBI" id="CHEBI:29105"/>
    </cofactor>
</comment>
<dbReference type="GO" id="GO:0005829">
    <property type="term" value="C:cytosol"/>
    <property type="evidence" value="ECO:0007669"/>
    <property type="project" value="TreeGrafter"/>
</dbReference>
<dbReference type="InterPro" id="IPR000086">
    <property type="entry name" value="NUDIX_hydrolase_dom"/>
</dbReference>
<dbReference type="Pfam" id="PF09297">
    <property type="entry name" value="Zn_ribbon_NUD"/>
    <property type="match status" value="1"/>
</dbReference>
<gene>
    <name evidence="12" type="ORF">AOC05_11395</name>
</gene>
<dbReference type="Proteomes" id="UP000062833">
    <property type="component" value="Chromosome"/>
</dbReference>
<evidence type="ECO:0000256" key="2">
    <source>
        <dbReference type="ARBA" id="ARBA00001947"/>
    </source>
</evidence>
<dbReference type="PROSITE" id="PS00893">
    <property type="entry name" value="NUDIX_BOX"/>
    <property type="match status" value="1"/>
</dbReference>
<dbReference type="Gene3D" id="3.90.79.10">
    <property type="entry name" value="Nucleoside Triphosphate Pyrophosphohydrolase"/>
    <property type="match status" value="1"/>
</dbReference>
<keyword evidence="13" id="KW-1185">Reference proteome</keyword>
<dbReference type="InterPro" id="IPR015797">
    <property type="entry name" value="NUDIX_hydrolase-like_dom_sf"/>
</dbReference>
<dbReference type="OrthoDB" id="9791656at2"/>
<dbReference type="InterPro" id="IPR015376">
    <property type="entry name" value="Znr_NADH_PPase"/>
</dbReference>
<dbReference type="Pfam" id="PF00293">
    <property type="entry name" value="NUDIX"/>
    <property type="match status" value="1"/>
</dbReference>
<keyword evidence="6 10" id="KW-0378">Hydrolase</keyword>
<dbReference type="InterPro" id="IPR020476">
    <property type="entry name" value="Nudix_hydrolase"/>
</dbReference>
<reference evidence="13" key="1">
    <citation type="submission" date="2015-09" db="EMBL/GenBank/DDBJ databases">
        <title>Complete genome of Arthrobacter alpinus strain R3.8.</title>
        <authorList>
            <person name="See-Too W.S."/>
            <person name="Chan K.G."/>
        </authorList>
    </citation>
    <scope>NUCLEOTIDE SEQUENCE [LARGE SCALE GENOMIC DNA]</scope>
    <source>
        <strain evidence="13">R3.8</strain>
    </source>
</reference>